<evidence type="ECO:0000313" key="2">
    <source>
        <dbReference type="EMBL" id="HIU26254.1"/>
    </source>
</evidence>
<dbReference type="Proteomes" id="UP000824090">
    <property type="component" value="Unassembled WGS sequence"/>
</dbReference>
<sequence>MNIEVREKLSRDKWLAALGFKGKADKDLEERLSRCEADLLAAARPKGIYRIMKRDDVRTEGLSVKRHLEGCDQVAVMAVTLGIGVDNLIRKAQVTDMLTAVILDTGASVMIEQACDAFEDEIKKNTEKFTTSRFSPGYGDFPIEVQADMVRYVDGQRKIGLNVTGSSLMIPRKSVTAVIGLSEHPVKGRLASCNECVLRDKCILRKEGRFCGD</sequence>
<dbReference type="InterPro" id="IPR004223">
    <property type="entry name" value="VitB12-dep_Met_synth_activ_dom"/>
</dbReference>
<evidence type="ECO:0000313" key="3">
    <source>
        <dbReference type="Proteomes" id="UP000824090"/>
    </source>
</evidence>
<protein>
    <submittedName>
        <fullName evidence="2">Methionine synthase</fullName>
    </submittedName>
</protein>
<dbReference type="GO" id="GO:0008705">
    <property type="term" value="F:methionine synthase activity"/>
    <property type="evidence" value="ECO:0007669"/>
    <property type="project" value="InterPro"/>
</dbReference>
<organism evidence="2 3">
    <name type="scientific">Candidatus Allocopromorpha excrementigallinarum</name>
    <dbReference type="NCBI Taxonomy" id="2840742"/>
    <lineage>
        <taxon>Bacteria</taxon>
        <taxon>Bacillati</taxon>
        <taxon>Bacillota</taxon>
        <taxon>Clostridia</taxon>
        <taxon>Eubacteriales</taxon>
        <taxon>Eubacteriaceae</taxon>
        <taxon>Eubacteriaceae incertae sedis</taxon>
        <taxon>Candidatus Allocopromorpha</taxon>
    </lineage>
</organism>
<gene>
    <name evidence="2" type="ORF">IAC50_07165</name>
</gene>
<evidence type="ECO:0000259" key="1">
    <source>
        <dbReference type="Pfam" id="PF02965"/>
    </source>
</evidence>
<dbReference type="Gene3D" id="3.40.109.40">
    <property type="match status" value="1"/>
</dbReference>
<reference evidence="2" key="1">
    <citation type="submission" date="2020-10" db="EMBL/GenBank/DDBJ databases">
        <authorList>
            <person name="Gilroy R."/>
        </authorList>
    </citation>
    <scope>NUCLEOTIDE SEQUENCE</scope>
    <source>
        <strain evidence="2">ChiHcec3-6078</strain>
    </source>
</reference>
<accession>A0A9D1I148</accession>
<comment type="caution">
    <text evidence="2">The sequence shown here is derived from an EMBL/GenBank/DDBJ whole genome shotgun (WGS) entry which is preliminary data.</text>
</comment>
<reference evidence="2" key="2">
    <citation type="journal article" date="2021" name="PeerJ">
        <title>Extensive microbial diversity within the chicken gut microbiome revealed by metagenomics and culture.</title>
        <authorList>
            <person name="Gilroy R."/>
            <person name="Ravi A."/>
            <person name="Getino M."/>
            <person name="Pursley I."/>
            <person name="Horton D.L."/>
            <person name="Alikhan N.F."/>
            <person name="Baker D."/>
            <person name="Gharbi K."/>
            <person name="Hall N."/>
            <person name="Watson M."/>
            <person name="Adriaenssens E.M."/>
            <person name="Foster-Nyarko E."/>
            <person name="Jarju S."/>
            <person name="Secka A."/>
            <person name="Antonio M."/>
            <person name="Oren A."/>
            <person name="Chaudhuri R.R."/>
            <person name="La Ragione R."/>
            <person name="Hildebrand F."/>
            <person name="Pallen M.J."/>
        </authorList>
    </citation>
    <scope>NUCLEOTIDE SEQUENCE</scope>
    <source>
        <strain evidence="2">ChiHcec3-6078</strain>
    </source>
</reference>
<dbReference type="SUPFAM" id="SSF56507">
    <property type="entry name" value="Methionine synthase activation domain-like"/>
    <property type="match status" value="1"/>
</dbReference>
<name>A0A9D1I148_9FIRM</name>
<proteinExistence type="predicted"/>
<dbReference type="Pfam" id="PF02965">
    <property type="entry name" value="Met_synt_B12"/>
    <property type="match status" value="1"/>
</dbReference>
<dbReference type="InterPro" id="IPR037010">
    <property type="entry name" value="VitB12-dep_Met_synth_activ_sf"/>
</dbReference>
<dbReference type="EMBL" id="DVMP01000134">
    <property type="protein sequence ID" value="HIU26254.1"/>
    <property type="molecule type" value="Genomic_DNA"/>
</dbReference>
<feature type="domain" description="AdoMet activation" evidence="1">
    <location>
        <begin position="71"/>
        <end position="179"/>
    </location>
</feature>
<dbReference type="AlphaFoldDB" id="A0A9D1I148"/>